<feature type="transmembrane region" description="Helical" evidence="1">
    <location>
        <begin position="242"/>
        <end position="261"/>
    </location>
</feature>
<name>A0A9P6ETK9_9AGAR</name>
<keyword evidence="1" id="KW-0472">Membrane</keyword>
<protein>
    <recommendedName>
        <fullName evidence="4">Transmembrane protein</fullName>
    </recommendedName>
</protein>
<evidence type="ECO:0000313" key="2">
    <source>
        <dbReference type="EMBL" id="KAF9535170.1"/>
    </source>
</evidence>
<sequence>MPDWNTIEENLRDYEVVKKMAHVIFGVYLWEWLSSLPFEWDFVTGRKKIRWPLIFYLINRYSLLVFLVLQLTMFDAPSDRPFNCGKIYQIGYLFGQVALVTASINLTVRTIAIWSNIYVTAGLGLIVLANCVLVSVEIYYSTAMWIPGIGCVPNAPYQVDMWLRASFIYSVAFNLLVLALNLYKLSVGMGSFGPTQPQLYINPLKGTSRIAQLIFTQGLIYFFIAFLTDLVSIVFLTLKLNIAMSTIAVSPTLVISSIAACRSVRTLANFHHNNQPTYVLSVFQTPRQSNPAMSMNDECMIQTKSAHEGVIVHMETITTIDAGRRKSFV</sequence>
<feature type="transmembrane region" description="Helical" evidence="1">
    <location>
        <begin position="86"/>
        <end position="106"/>
    </location>
</feature>
<proteinExistence type="predicted"/>
<evidence type="ECO:0000256" key="1">
    <source>
        <dbReference type="SAM" id="Phobius"/>
    </source>
</evidence>
<dbReference type="Proteomes" id="UP000807306">
    <property type="component" value="Unassembled WGS sequence"/>
</dbReference>
<keyword evidence="3" id="KW-1185">Reference proteome</keyword>
<gene>
    <name evidence="2" type="ORF">CPB83DRAFT_872986</name>
</gene>
<comment type="caution">
    <text evidence="2">The sequence shown here is derived from an EMBL/GenBank/DDBJ whole genome shotgun (WGS) entry which is preliminary data.</text>
</comment>
<feature type="transmembrane region" description="Helical" evidence="1">
    <location>
        <begin position="213"/>
        <end position="236"/>
    </location>
</feature>
<keyword evidence="1" id="KW-1133">Transmembrane helix</keyword>
<feature type="transmembrane region" description="Helical" evidence="1">
    <location>
        <begin position="161"/>
        <end position="183"/>
    </location>
</feature>
<feature type="transmembrane region" description="Helical" evidence="1">
    <location>
        <begin position="118"/>
        <end position="141"/>
    </location>
</feature>
<accession>A0A9P6ETK9</accession>
<organism evidence="2 3">
    <name type="scientific">Crepidotus variabilis</name>
    <dbReference type="NCBI Taxonomy" id="179855"/>
    <lineage>
        <taxon>Eukaryota</taxon>
        <taxon>Fungi</taxon>
        <taxon>Dikarya</taxon>
        <taxon>Basidiomycota</taxon>
        <taxon>Agaricomycotina</taxon>
        <taxon>Agaricomycetes</taxon>
        <taxon>Agaricomycetidae</taxon>
        <taxon>Agaricales</taxon>
        <taxon>Agaricineae</taxon>
        <taxon>Crepidotaceae</taxon>
        <taxon>Crepidotus</taxon>
    </lineage>
</organism>
<feature type="transmembrane region" description="Helical" evidence="1">
    <location>
        <begin position="53"/>
        <end position="74"/>
    </location>
</feature>
<dbReference type="EMBL" id="MU157825">
    <property type="protein sequence ID" value="KAF9535170.1"/>
    <property type="molecule type" value="Genomic_DNA"/>
</dbReference>
<dbReference type="AlphaFoldDB" id="A0A9P6ETK9"/>
<evidence type="ECO:0008006" key="4">
    <source>
        <dbReference type="Google" id="ProtNLM"/>
    </source>
</evidence>
<reference evidence="2" key="1">
    <citation type="submission" date="2020-11" db="EMBL/GenBank/DDBJ databases">
        <authorList>
            <consortium name="DOE Joint Genome Institute"/>
            <person name="Ahrendt S."/>
            <person name="Riley R."/>
            <person name="Andreopoulos W."/>
            <person name="Labutti K."/>
            <person name="Pangilinan J."/>
            <person name="Ruiz-Duenas F.J."/>
            <person name="Barrasa J.M."/>
            <person name="Sanchez-Garcia M."/>
            <person name="Camarero S."/>
            <person name="Miyauchi S."/>
            <person name="Serrano A."/>
            <person name="Linde D."/>
            <person name="Babiker R."/>
            <person name="Drula E."/>
            <person name="Ayuso-Fernandez I."/>
            <person name="Pacheco R."/>
            <person name="Padilla G."/>
            <person name="Ferreira P."/>
            <person name="Barriuso J."/>
            <person name="Kellner H."/>
            <person name="Castanera R."/>
            <person name="Alfaro M."/>
            <person name="Ramirez L."/>
            <person name="Pisabarro A.G."/>
            <person name="Kuo A."/>
            <person name="Tritt A."/>
            <person name="Lipzen A."/>
            <person name="He G."/>
            <person name="Yan M."/>
            <person name="Ng V."/>
            <person name="Cullen D."/>
            <person name="Martin F."/>
            <person name="Rosso M.-N."/>
            <person name="Henrissat B."/>
            <person name="Hibbett D."/>
            <person name="Martinez A.T."/>
            <person name="Grigoriev I.V."/>
        </authorList>
    </citation>
    <scope>NUCLEOTIDE SEQUENCE</scope>
    <source>
        <strain evidence="2">CBS 506.95</strain>
    </source>
</reference>
<evidence type="ECO:0000313" key="3">
    <source>
        <dbReference type="Proteomes" id="UP000807306"/>
    </source>
</evidence>
<keyword evidence="1" id="KW-0812">Transmembrane</keyword>
<dbReference type="OrthoDB" id="3197626at2759"/>